<reference evidence="2 3" key="1">
    <citation type="submission" date="2022-01" db="EMBL/GenBank/DDBJ databases">
        <title>Lysobacter chinensis sp. nov., a bacterium isolated from cow dung compost.</title>
        <authorList>
            <person name="Liu Y."/>
        </authorList>
    </citation>
    <scope>NUCLEOTIDE SEQUENCE [LARGE SCALE GENOMIC DNA]</scope>
    <source>
        <strain evidence="2 3">TLK-CK17</strain>
    </source>
</reference>
<proteinExistence type="predicted"/>
<feature type="signal peptide" evidence="1">
    <location>
        <begin position="1"/>
        <end position="21"/>
    </location>
</feature>
<dbReference type="SUPFAM" id="SSF50939">
    <property type="entry name" value="Sialidases"/>
    <property type="match status" value="1"/>
</dbReference>
<evidence type="ECO:0000313" key="3">
    <source>
        <dbReference type="Proteomes" id="UP001430796"/>
    </source>
</evidence>
<dbReference type="RefSeq" id="WP_237053248.1">
    <property type="nucleotide sequence ID" value="NZ_JAKJPO010000001.1"/>
</dbReference>
<dbReference type="Proteomes" id="UP001430796">
    <property type="component" value="Unassembled WGS sequence"/>
</dbReference>
<reference evidence="2 3" key="3">
    <citation type="submission" date="2022-01" db="EMBL/GenBank/DDBJ databases">
        <authorList>
            <person name="Zhou L.Y."/>
        </authorList>
    </citation>
    <scope>NUCLEOTIDE SEQUENCE [LARGE SCALE GENOMIC DNA]</scope>
    <source>
        <strain evidence="2 3">TLK-CK17</strain>
    </source>
</reference>
<evidence type="ECO:0000256" key="1">
    <source>
        <dbReference type="SAM" id="SignalP"/>
    </source>
</evidence>
<feature type="chain" id="PRO_5046586269" evidence="1">
    <location>
        <begin position="22"/>
        <end position="432"/>
    </location>
</feature>
<keyword evidence="1" id="KW-0732">Signal</keyword>
<evidence type="ECO:0000313" key="2">
    <source>
        <dbReference type="EMBL" id="MCF7220900.1"/>
    </source>
</evidence>
<dbReference type="EMBL" id="JAKJPO010000001">
    <property type="protein sequence ID" value="MCF7220900.1"/>
    <property type="molecule type" value="Genomic_DNA"/>
</dbReference>
<dbReference type="InterPro" id="IPR036278">
    <property type="entry name" value="Sialidase_sf"/>
</dbReference>
<comment type="caution">
    <text evidence="2">The sequence shown here is derived from an EMBL/GenBank/DDBJ whole genome shotgun (WGS) entry which is preliminary data.</text>
</comment>
<dbReference type="Gene3D" id="2.120.10.10">
    <property type="match status" value="1"/>
</dbReference>
<sequence length="432" mass="45668">MGMSGLALRAGILGMAVAGLAACTAAPEPDDAGADAAFTRAVPLPLPVTASAAQPDLAASPDGSWLLGWIEPVADPAGDGVPAGHRLRFSRATPGRDWSPPRTIAEGDDWFLNWADTPHLYALADGSLWAHWLRSTGPSRLDYGIELVRSGDDGATWSSPQLVHLVDSPGDHGFVSFWPQGDGALGIAWLDSRQKAAAGQTGHDDGHHGGGAPMMLRAAVYEGTAPAQVSEWPLDTSTCDCCTTDAAVTDRGAVVVYRGRSDGEIRDTRIVRLENGAWTVPRDVHSDGWMMPGCPVNGPVVEARGNTVWVAWYTQADGAPEVRIARSDDAGDRFGAPVAVAKGPHVLGRASIALAGEHVLVGWLEETDTQRLRLARFDARLRSPPHKLDVATLAVRGRGSGVPRLAVQGDEARMVWTDVVDGKPVLRGATIR</sequence>
<reference evidence="3" key="2">
    <citation type="submission" date="2022-01" db="EMBL/GenBank/DDBJ databases">
        <title>Lysobacter chinensis sp. nov., a bacterium isolated from cow dung compost.</title>
        <authorList>
            <person name="Zhou L.Y."/>
        </authorList>
    </citation>
    <scope>NUCLEOTIDE SEQUENCE [LARGE SCALE GENOMIC DNA]</scope>
    <source>
        <strain evidence="3">TLK-CK17</strain>
    </source>
</reference>
<organism evidence="2 3">
    <name type="scientific">Marilutibacter chinensis</name>
    <dbReference type="NCBI Taxonomy" id="2912247"/>
    <lineage>
        <taxon>Bacteria</taxon>
        <taxon>Pseudomonadati</taxon>
        <taxon>Pseudomonadota</taxon>
        <taxon>Gammaproteobacteria</taxon>
        <taxon>Lysobacterales</taxon>
        <taxon>Lysobacteraceae</taxon>
        <taxon>Marilutibacter</taxon>
    </lineage>
</organism>
<name>A0ABS9HPM1_9GAMM</name>
<keyword evidence="3" id="KW-1185">Reference proteome</keyword>
<dbReference type="GO" id="GO:0016787">
    <property type="term" value="F:hydrolase activity"/>
    <property type="evidence" value="ECO:0007669"/>
    <property type="project" value="UniProtKB-KW"/>
</dbReference>
<protein>
    <submittedName>
        <fullName evidence="2">Glycoside hydrolase</fullName>
    </submittedName>
</protein>
<keyword evidence="2" id="KW-0378">Hydrolase</keyword>
<gene>
    <name evidence="2" type="ORF">L3V18_03730</name>
</gene>
<dbReference type="CDD" id="cd15482">
    <property type="entry name" value="Sialidase_non-viral"/>
    <property type="match status" value="1"/>
</dbReference>
<accession>A0ABS9HPM1</accession>